<keyword evidence="3" id="KW-0812">Transmembrane</keyword>
<accession>A0ABN7M616</accession>
<evidence type="ECO:0000256" key="2">
    <source>
        <dbReference type="SAM" id="MobiDB-lite"/>
    </source>
</evidence>
<dbReference type="Gene3D" id="1.10.287.470">
    <property type="entry name" value="Helix hairpin bin"/>
    <property type="match status" value="1"/>
</dbReference>
<evidence type="ECO:0000259" key="6">
    <source>
        <dbReference type="Pfam" id="PF25989"/>
    </source>
</evidence>
<reference evidence="7 8" key="1">
    <citation type="submission" date="2021-02" db="EMBL/GenBank/DDBJ databases">
        <authorList>
            <person name="Han P."/>
        </authorList>
    </citation>
    <scope>NUCLEOTIDE SEQUENCE [LARGE SCALE GENOMIC DNA]</scope>
    <source>
        <strain evidence="7">Candidatus Nitrospira sp. ZN2</strain>
    </source>
</reference>
<dbReference type="Pfam" id="PF25989">
    <property type="entry name" value="YknX_C"/>
    <property type="match status" value="1"/>
</dbReference>
<evidence type="ECO:0000259" key="4">
    <source>
        <dbReference type="Pfam" id="PF25954"/>
    </source>
</evidence>
<keyword evidence="8" id="KW-1185">Reference proteome</keyword>
<dbReference type="PANTHER" id="PTHR30469:SF37">
    <property type="entry name" value="RAGD PROTEIN"/>
    <property type="match status" value="1"/>
</dbReference>
<name>A0ABN7M616_9BACT</name>
<dbReference type="Pfam" id="PF25973">
    <property type="entry name" value="BSH_CzcB"/>
    <property type="match status" value="1"/>
</dbReference>
<feature type="region of interest" description="Disordered" evidence="2">
    <location>
        <begin position="388"/>
        <end position="432"/>
    </location>
</feature>
<protein>
    <submittedName>
        <fullName evidence="7">Membrane-fusion protein of multidrug efflux transporter</fullName>
    </submittedName>
</protein>
<keyword evidence="3" id="KW-0472">Membrane</keyword>
<dbReference type="InterPro" id="IPR006143">
    <property type="entry name" value="RND_pump_MFP"/>
</dbReference>
<dbReference type="PANTHER" id="PTHR30469">
    <property type="entry name" value="MULTIDRUG RESISTANCE PROTEIN MDTA"/>
    <property type="match status" value="1"/>
</dbReference>
<dbReference type="Gene3D" id="2.40.420.20">
    <property type="match status" value="1"/>
</dbReference>
<feature type="domain" description="YknX-like C-terminal permuted SH3-like" evidence="6">
    <location>
        <begin position="322"/>
        <end position="389"/>
    </location>
</feature>
<evidence type="ECO:0000259" key="5">
    <source>
        <dbReference type="Pfam" id="PF25973"/>
    </source>
</evidence>
<evidence type="ECO:0000256" key="3">
    <source>
        <dbReference type="SAM" id="Phobius"/>
    </source>
</evidence>
<comment type="caution">
    <text evidence="7">The sequence shown here is derived from an EMBL/GenBank/DDBJ whole genome shotgun (WGS) entry which is preliminary data.</text>
</comment>
<keyword evidence="3" id="KW-1133">Transmembrane helix</keyword>
<dbReference type="InterPro" id="IPR058637">
    <property type="entry name" value="YknX-like_C"/>
</dbReference>
<proteinExistence type="inferred from homology"/>
<evidence type="ECO:0000313" key="8">
    <source>
        <dbReference type="Proteomes" id="UP000675880"/>
    </source>
</evidence>
<dbReference type="Proteomes" id="UP000675880">
    <property type="component" value="Unassembled WGS sequence"/>
</dbReference>
<organism evidence="7 8">
    <name type="scientific">Nitrospira defluvii</name>
    <dbReference type="NCBI Taxonomy" id="330214"/>
    <lineage>
        <taxon>Bacteria</taxon>
        <taxon>Pseudomonadati</taxon>
        <taxon>Nitrospirota</taxon>
        <taxon>Nitrospiria</taxon>
        <taxon>Nitrospirales</taxon>
        <taxon>Nitrospiraceae</taxon>
        <taxon>Nitrospira</taxon>
    </lineage>
</organism>
<dbReference type="EMBL" id="CAJNBJ010000018">
    <property type="protein sequence ID" value="CAE6785871.1"/>
    <property type="molecule type" value="Genomic_DNA"/>
</dbReference>
<feature type="region of interest" description="Disordered" evidence="2">
    <location>
        <begin position="46"/>
        <end position="72"/>
    </location>
</feature>
<dbReference type="SUPFAM" id="SSF111369">
    <property type="entry name" value="HlyD-like secretion proteins"/>
    <property type="match status" value="1"/>
</dbReference>
<evidence type="ECO:0000313" key="7">
    <source>
        <dbReference type="EMBL" id="CAE6785871.1"/>
    </source>
</evidence>
<evidence type="ECO:0000256" key="1">
    <source>
        <dbReference type="ARBA" id="ARBA00009477"/>
    </source>
</evidence>
<dbReference type="Pfam" id="PF25954">
    <property type="entry name" value="Beta-barrel_RND_2"/>
    <property type="match status" value="1"/>
</dbReference>
<dbReference type="InterPro" id="IPR058647">
    <property type="entry name" value="BSH_CzcB-like"/>
</dbReference>
<feature type="compositionally biased region" description="Polar residues" evidence="2">
    <location>
        <begin position="46"/>
        <end position="59"/>
    </location>
</feature>
<dbReference type="Gene3D" id="2.40.50.100">
    <property type="match status" value="1"/>
</dbReference>
<dbReference type="InterPro" id="IPR058792">
    <property type="entry name" value="Beta-barrel_RND_2"/>
</dbReference>
<dbReference type="NCBIfam" id="TIGR01730">
    <property type="entry name" value="RND_mfp"/>
    <property type="match status" value="1"/>
</dbReference>
<dbReference type="RefSeq" id="WP_213043698.1">
    <property type="nucleotide sequence ID" value="NZ_CAJNBJ010000018.1"/>
</dbReference>
<feature type="domain" description="CusB-like beta-barrel" evidence="4">
    <location>
        <begin position="242"/>
        <end position="315"/>
    </location>
</feature>
<feature type="transmembrane region" description="Helical" evidence="3">
    <location>
        <begin position="19"/>
        <end position="37"/>
    </location>
</feature>
<sequence length="432" mass="46601">MTEQVVPPPLVKRSNRTPLWIATGVLLIVAIAGYLFWQGNEPATTSSVVKPAGTAQSETPAGPTPSDVDSTPVDVQVLKPTRRDLVYTVKLPANVSPLYQTTLYAKVSGYLKWIGPDKGDAVKKDQVVAVIDAPEVEEQYQQAVSDYKIKKLTYERLAKVWNESPDVIAKQDVDVAEASYQGAKHLMEQRAVMRDYTKVRAPYDGIVTARFADPGALIQIATSSATTAIPLFTIMDLNTVRVYANVPQDDSPWIVPGKTAATVKVTELPGRSFTGTVTRSTLALDPSTRSLLVEVDLPNPDHALRPGTFAEVSLGLREIPQALVVPPQAVISTPKGKSLFIVEEGKAKSVTVQTGITDGRWMEITSGLRGDEDVVAVGKRRLLEGMPVQASPFNLPDAKPSQQKFERRAPGGTPPPPGNPVNGSTSKQGDHP</sequence>
<dbReference type="Gene3D" id="2.40.30.170">
    <property type="match status" value="1"/>
</dbReference>
<feature type="domain" description="CzcB-like barrel-sandwich hybrid" evidence="5">
    <location>
        <begin position="103"/>
        <end position="222"/>
    </location>
</feature>
<comment type="similarity">
    <text evidence="1">Belongs to the membrane fusion protein (MFP) (TC 8.A.1) family.</text>
</comment>
<gene>
    <name evidence="7" type="ORF">NSPZN2_50104</name>
</gene>